<name>A0A8K0ELH4_BRALA</name>
<dbReference type="PANTHER" id="PTHR24388:SF53">
    <property type="entry name" value="CHORION TRANSCRIPTION FACTOR CF2-RELATED"/>
    <property type="match status" value="1"/>
</dbReference>
<feature type="region of interest" description="Disordered" evidence="7">
    <location>
        <begin position="45"/>
        <end position="69"/>
    </location>
</feature>
<dbReference type="GO" id="GO:0000981">
    <property type="term" value="F:DNA-binding transcription factor activity, RNA polymerase II-specific"/>
    <property type="evidence" value="ECO:0007669"/>
    <property type="project" value="TreeGrafter"/>
</dbReference>
<reference evidence="9" key="1">
    <citation type="submission" date="2022-01" db="EMBL/GenBank/DDBJ databases">
        <authorList>
            <person name="Braso-Vives M."/>
        </authorList>
    </citation>
    <scope>NUCLEOTIDE SEQUENCE</scope>
</reference>
<feature type="domain" description="C2H2-type" evidence="8">
    <location>
        <begin position="10"/>
        <end position="37"/>
    </location>
</feature>
<dbReference type="PANTHER" id="PTHR24388">
    <property type="entry name" value="ZINC FINGER PROTEIN"/>
    <property type="match status" value="1"/>
</dbReference>
<dbReference type="FunFam" id="3.30.160.60:FF:000742">
    <property type="entry name" value="Uncharacterized protein"/>
    <property type="match status" value="1"/>
</dbReference>
<proteinExistence type="predicted"/>
<feature type="region of interest" description="Disordered" evidence="7">
    <location>
        <begin position="146"/>
        <end position="208"/>
    </location>
</feature>
<evidence type="ECO:0000256" key="2">
    <source>
        <dbReference type="ARBA" id="ARBA00022737"/>
    </source>
</evidence>
<sequence>MLTHTGEMPYRCDVCSRQFSRLGNLKKHMRTHTGEKPYKCEECSRQFSTPGNLKRHMRTRTGEKSHRFEDCSTQSSASWDFYQEKSRTIQQLDSSMGRPNTFRRKRRRDKGPQSGRFQPGHVPPKKIPLTEEDYRRFEEIRRHKKDAWERARDQEGNSTPGRLRPLPCDPKKGKKKKKIPDHRSLKNGASGLKVSGRRAKGVHKRKRI</sequence>
<dbReference type="OrthoDB" id="3437960at2759"/>
<keyword evidence="10" id="KW-1185">Reference proteome</keyword>
<evidence type="ECO:0000256" key="6">
    <source>
        <dbReference type="PROSITE-ProRule" id="PRU00042"/>
    </source>
</evidence>
<evidence type="ECO:0000256" key="3">
    <source>
        <dbReference type="ARBA" id="ARBA00022771"/>
    </source>
</evidence>
<dbReference type="Proteomes" id="UP000838412">
    <property type="component" value="Chromosome 2"/>
</dbReference>
<dbReference type="AlphaFoldDB" id="A0A8K0ELH4"/>
<feature type="domain" description="C2H2-type" evidence="8">
    <location>
        <begin position="38"/>
        <end position="65"/>
    </location>
</feature>
<dbReference type="GO" id="GO:0000978">
    <property type="term" value="F:RNA polymerase II cis-regulatory region sequence-specific DNA binding"/>
    <property type="evidence" value="ECO:0007669"/>
    <property type="project" value="TreeGrafter"/>
</dbReference>
<gene>
    <name evidence="9" type="primary">ZNF227</name>
    <name evidence="9" type="ORF">BLAG_LOCUS14605</name>
</gene>
<dbReference type="InterPro" id="IPR050527">
    <property type="entry name" value="Snail/Krueppel_Znf"/>
</dbReference>
<evidence type="ECO:0000313" key="10">
    <source>
        <dbReference type="Proteomes" id="UP000838412"/>
    </source>
</evidence>
<dbReference type="SMART" id="SM00355">
    <property type="entry name" value="ZnF_C2H2"/>
    <property type="match status" value="2"/>
</dbReference>
<dbReference type="Pfam" id="PF13465">
    <property type="entry name" value="zf-H2C2_2"/>
    <property type="match status" value="1"/>
</dbReference>
<keyword evidence="4" id="KW-0862">Zinc</keyword>
<dbReference type="InterPro" id="IPR036236">
    <property type="entry name" value="Znf_C2H2_sf"/>
</dbReference>
<accession>A0A8K0ELH4</accession>
<dbReference type="InterPro" id="IPR013087">
    <property type="entry name" value="Znf_C2H2_type"/>
</dbReference>
<keyword evidence="3 6" id="KW-0863">Zinc-finger</keyword>
<dbReference type="GO" id="GO:0008270">
    <property type="term" value="F:zinc ion binding"/>
    <property type="evidence" value="ECO:0007669"/>
    <property type="project" value="UniProtKB-KW"/>
</dbReference>
<dbReference type="PROSITE" id="PS00028">
    <property type="entry name" value="ZINC_FINGER_C2H2_1"/>
    <property type="match status" value="1"/>
</dbReference>
<evidence type="ECO:0000313" key="9">
    <source>
        <dbReference type="EMBL" id="CAH1255626.1"/>
    </source>
</evidence>
<dbReference type="FunFam" id="3.30.160.60:FF:001926">
    <property type="match status" value="1"/>
</dbReference>
<evidence type="ECO:0000256" key="5">
    <source>
        <dbReference type="ARBA" id="ARBA00023242"/>
    </source>
</evidence>
<feature type="compositionally biased region" description="Basic and acidic residues" evidence="7">
    <location>
        <begin position="60"/>
        <end position="69"/>
    </location>
</feature>
<feature type="region of interest" description="Disordered" evidence="7">
    <location>
        <begin position="90"/>
        <end position="133"/>
    </location>
</feature>
<feature type="compositionally biased region" description="Basic residues" evidence="7">
    <location>
        <begin position="195"/>
        <end position="208"/>
    </location>
</feature>
<dbReference type="Gene3D" id="3.30.160.60">
    <property type="entry name" value="Classic Zinc Finger"/>
    <property type="match status" value="2"/>
</dbReference>
<feature type="compositionally biased region" description="Basic and acidic residues" evidence="7">
    <location>
        <begin position="146"/>
        <end position="155"/>
    </location>
</feature>
<evidence type="ECO:0000256" key="4">
    <source>
        <dbReference type="ARBA" id="ARBA00022833"/>
    </source>
</evidence>
<protein>
    <submittedName>
        <fullName evidence="9">ZNF227 protein</fullName>
    </submittedName>
</protein>
<evidence type="ECO:0000259" key="8">
    <source>
        <dbReference type="PROSITE" id="PS50157"/>
    </source>
</evidence>
<organism evidence="9 10">
    <name type="scientific">Branchiostoma lanceolatum</name>
    <name type="common">Common lancelet</name>
    <name type="synonym">Amphioxus lanceolatum</name>
    <dbReference type="NCBI Taxonomy" id="7740"/>
    <lineage>
        <taxon>Eukaryota</taxon>
        <taxon>Metazoa</taxon>
        <taxon>Chordata</taxon>
        <taxon>Cephalochordata</taxon>
        <taxon>Leptocardii</taxon>
        <taxon>Amphioxiformes</taxon>
        <taxon>Branchiostomatidae</taxon>
        <taxon>Branchiostoma</taxon>
    </lineage>
</organism>
<keyword evidence="1" id="KW-0479">Metal-binding</keyword>
<evidence type="ECO:0000256" key="1">
    <source>
        <dbReference type="ARBA" id="ARBA00022723"/>
    </source>
</evidence>
<evidence type="ECO:0000256" key="7">
    <source>
        <dbReference type="SAM" id="MobiDB-lite"/>
    </source>
</evidence>
<keyword evidence="5" id="KW-0539">Nucleus</keyword>
<dbReference type="SUPFAM" id="SSF57667">
    <property type="entry name" value="beta-beta-alpha zinc fingers"/>
    <property type="match status" value="1"/>
</dbReference>
<dbReference type="PROSITE" id="PS50157">
    <property type="entry name" value="ZINC_FINGER_C2H2_2"/>
    <property type="match status" value="2"/>
</dbReference>
<keyword evidence="2" id="KW-0677">Repeat</keyword>
<dbReference type="EMBL" id="OV696687">
    <property type="protein sequence ID" value="CAH1255626.1"/>
    <property type="molecule type" value="Genomic_DNA"/>
</dbReference>